<dbReference type="Proteomes" id="UP000465609">
    <property type="component" value="Chromosome"/>
</dbReference>
<accession>A0ABN5YR43</accession>
<evidence type="ECO:0000256" key="1">
    <source>
        <dbReference type="SAM" id="Phobius"/>
    </source>
</evidence>
<gene>
    <name evidence="2" type="ORF">MAUB_04970</name>
</gene>
<evidence type="ECO:0000313" key="2">
    <source>
        <dbReference type="EMBL" id="BBX82624.1"/>
    </source>
</evidence>
<feature type="transmembrane region" description="Helical" evidence="1">
    <location>
        <begin position="15"/>
        <end position="35"/>
    </location>
</feature>
<reference evidence="2 3" key="1">
    <citation type="journal article" date="2019" name="Emerg. Microbes Infect.">
        <title>Comprehensive subspecies identification of 175 nontuberculous mycobacteria species based on 7547 genomic profiles.</title>
        <authorList>
            <person name="Matsumoto Y."/>
            <person name="Kinjo T."/>
            <person name="Motooka D."/>
            <person name="Nabeya D."/>
            <person name="Jung N."/>
            <person name="Uechi K."/>
            <person name="Horii T."/>
            <person name="Iida T."/>
            <person name="Fujita J."/>
            <person name="Nakamura S."/>
        </authorList>
    </citation>
    <scope>NUCLEOTIDE SEQUENCE [LARGE SCALE GENOMIC DNA]</scope>
    <source>
        <strain evidence="2 3">JCM 15296</strain>
    </source>
</reference>
<proteinExistence type="predicted"/>
<keyword evidence="1" id="KW-0472">Membrane</keyword>
<protein>
    <submittedName>
        <fullName evidence="2">Uncharacterized protein</fullName>
    </submittedName>
</protein>
<keyword evidence="1" id="KW-0812">Transmembrane</keyword>
<feature type="transmembrane region" description="Helical" evidence="1">
    <location>
        <begin position="47"/>
        <end position="69"/>
    </location>
</feature>
<name>A0ABN5YR43_9MYCO</name>
<keyword evidence="3" id="KW-1185">Reference proteome</keyword>
<evidence type="ECO:0000313" key="3">
    <source>
        <dbReference type="Proteomes" id="UP000465609"/>
    </source>
</evidence>
<organism evidence="2 3">
    <name type="scientific">Mycolicibacterium aubagnense</name>
    <dbReference type="NCBI Taxonomy" id="319707"/>
    <lineage>
        <taxon>Bacteria</taxon>
        <taxon>Bacillati</taxon>
        <taxon>Actinomycetota</taxon>
        <taxon>Actinomycetes</taxon>
        <taxon>Mycobacteriales</taxon>
        <taxon>Mycobacteriaceae</taxon>
        <taxon>Mycolicibacterium</taxon>
    </lineage>
</organism>
<dbReference type="EMBL" id="AP022577">
    <property type="protein sequence ID" value="BBX82624.1"/>
    <property type="molecule type" value="Genomic_DNA"/>
</dbReference>
<sequence length="75" mass="7578">MHHVTLASAASTAELTVGLAAYAALILASLALAIYDIRRHRRGRAIAAAVIVGVLTLGGLVIAIVSSVAGTVTTR</sequence>
<dbReference type="RefSeq" id="WP_138230712.1">
    <property type="nucleotide sequence ID" value="NZ_AP022577.1"/>
</dbReference>
<keyword evidence="1" id="KW-1133">Transmembrane helix</keyword>